<feature type="compositionally biased region" description="Basic and acidic residues" evidence="1">
    <location>
        <begin position="59"/>
        <end position="76"/>
    </location>
</feature>
<feature type="compositionally biased region" description="Polar residues" evidence="1">
    <location>
        <begin position="46"/>
        <end position="57"/>
    </location>
</feature>
<gene>
    <name evidence="2" type="ORF">ENU96_06085</name>
</gene>
<evidence type="ECO:0000256" key="1">
    <source>
        <dbReference type="SAM" id="MobiDB-lite"/>
    </source>
</evidence>
<reference evidence="2" key="1">
    <citation type="journal article" date="2020" name="mSystems">
        <title>Genome- and Community-Level Interaction Insights into Carbon Utilization and Element Cycling Functions of Hydrothermarchaeota in Hydrothermal Sediment.</title>
        <authorList>
            <person name="Zhou Z."/>
            <person name="Liu Y."/>
            <person name="Xu W."/>
            <person name="Pan J."/>
            <person name="Luo Z.H."/>
            <person name="Li M."/>
        </authorList>
    </citation>
    <scope>NUCLEOTIDE SEQUENCE [LARGE SCALE GENOMIC DNA]</scope>
    <source>
        <strain evidence="2">SpSt-716</strain>
    </source>
</reference>
<evidence type="ECO:0000313" key="2">
    <source>
        <dbReference type="EMBL" id="HGI75225.1"/>
    </source>
</evidence>
<feature type="region of interest" description="Disordered" evidence="1">
    <location>
        <begin position="45"/>
        <end position="105"/>
    </location>
</feature>
<protein>
    <submittedName>
        <fullName evidence="2">TetR family transcriptional regulator</fullName>
    </submittedName>
</protein>
<comment type="caution">
    <text evidence="2">The sequence shown here is derived from an EMBL/GenBank/DDBJ whole genome shotgun (WGS) entry which is preliminary data.</text>
</comment>
<dbReference type="EMBL" id="DTEN01000236">
    <property type="protein sequence ID" value="HGI75225.1"/>
    <property type="molecule type" value="Genomic_DNA"/>
</dbReference>
<name>A0A7V3YM66_9BACT</name>
<proteinExistence type="predicted"/>
<sequence>MIDPVNMQNVVTRAPEVARVQRVQEGAPSAQGQVFAQELARRAQQVEETVASSPQAQRSEWREKKKKERERGEKAKASSLQEVEVQPPENRRDSGEPGHLIDTTA</sequence>
<organism evidence="2">
    <name type="scientific">Candidatus Caldatribacterium californiense</name>
    <dbReference type="NCBI Taxonomy" id="1454726"/>
    <lineage>
        <taxon>Bacteria</taxon>
        <taxon>Pseudomonadati</taxon>
        <taxon>Atribacterota</taxon>
        <taxon>Atribacteria</taxon>
        <taxon>Atribacterales</taxon>
        <taxon>Candidatus Caldatribacteriaceae</taxon>
        <taxon>Candidatus Caldatribacterium</taxon>
    </lineage>
</organism>
<accession>A0A7V3YM66</accession>
<dbReference type="AlphaFoldDB" id="A0A7V3YM66"/>